<dbReference type="Gene3D" id="2.120.10.30">
    <property type="entry name" value="TolB, C-terminal domain"/>
    <property type="match status" value="2"/>
</dbReference>
<feature type="domain" description="Protein kinase" evidence="10">
    <location>
        <begin position="12"/>
        <end position="270"/>
    </location>
</feature>
<proteinExistence type="inferred from homology"/>
<dbReference type="PANTHER" id="PTHR43671:SF13">
    <property type="entry name" value="SERINE_THREONINE-PROTEIN KINASE NEK2"/>
    <property type="match status" value="1"/>
</dbReference>
<evidence type="ECO:0000256" key="3">
    <source>
        <dbReference type="ARBA" id="ARBA00022679"/>
    </source>
</evidence>
<evidence type="ECO:0000313" key="12">
    <source>
        <dbReference type="Proteomes" id="UP001428290"/>
    </source>
</evidence>
<evidence type="ECO:0000259" key="10">
    <source>
        <dbReference type="PROSITE" id="PS50011"/>
    </source>
</evidence>
<comment type="caution">
    <text evidence="11">The sequence shown here is derived from an EMBL/GenBank/DDBJ whole genome shotgun (WGS) entry which is preliminary data.</text>
</comment>
<comment type="similarity">
    <text evidence="1">Belongs to the protein kinase superfamily. NEK Ser/Thr protein kinase family. NIMA subfamily.</text>
</comment>
<evidence type="ECO:0000256" key="7">
    <source>
        <dbReference type="PROSITE-ProRule" id="PRU10141"/>
    </source>
</evidence>
<dbReference type="EMBL" id="BAABRU010000010">
    <property type="protein sequence ID" value="GAA5529214.1"/>
    <property type="molecule type" value="Genomic_DNA"/>
</dbReference>
<accession>A0ABP9X1D6</accession>
<dbReference type="SUPFAM" id="SSF56112">
    <property type="entry name" value="Protein kinase-like (PK-like)"/>
    <property type="match status" value="1"/>
</dbReference>
<evidence type="ECO:0000256" key="5">
    <source>
        <dbReference type="ARBA" id="ARBA00022777"/>
    </source>
</evidence>
<sequence length="642" mass="70812">MLKSGTIIQDRYTIVRPLGSGGFGAVFLATDGRLGQRNVAIKYFATAHMRPDELDSLAHLFQQEAHTLASLSHPNLAPVLDYFAVDDGWMLVMGYVPGESLSALQKRLNGPFGEQQVIDWAIELCHVLEYLHNQRPPLIFRDLKPANIMRTPEGKVILIDFGIVRRFKEGQHQDTIQIGTPGYAPPEQYGGQTEPRSDLYSLGSTMYVLLTNERVTSGLRLPPVSQSVEWVSPGLDDLITQLTSLHIDQRPASAAAVRAELERIRDTPIVPIADPFAIVPQAAPYRNAEAPTRVNPQVQQQQSYEQASVTPQPIQATPQPEFSPRKAQIWPWLLLLVLLFGGGGAGWWYLNRSTTPDQPLIVPTLPSALPDSAEGDLIISSREGNSGAYNLLSLDIPTGSVSAVVPHHDDNAIASRRRSDGRVAYSHGVDGLEQIFTISANGSDEQQLTSAPGESRAPRWSPDGSKIAFESDRDRSNNNSFDIYIIDADGSNVQRVTAEGGWQGGPAWSPDGTKLAFHSQTSGLYEIVVLDLTTNKQYLLASVDDSAFWADWSPDGQTIAFMTGDNDSRTKIYTVPTSGGEPRELTNLGTGKNRWPRWSPDGRYLAFESYRNDHWGIYLQHLATGKVEALSDGTRHDRWPSW</sequence>
<dbReference type="CDD" id="cd14014">
    <property type="entry name" value="STKc_PknB_like"/>
    <property type="match status" value="1"/>
</dbReference>
<keyword evidence="6 7" id="KW-0067">ATP-binding</keyword>
<dbReference type="InterPro" id="IPR011659">
    <property type="entry name" value="WD40"/>
</dbReference>
<feature type="region of interest" description="Disordered" evidence="8">
    <location>
        <begin position="291"/>
        <end position="320"/>
    </location>
</feature>
<feature type="region of interest" description="Disordered" evidence="8">
    <location>
        <begin position="441"/>
        <end position="473"/>
    </location>
</feature>
<feature type="binding site" evidence="7">
    <location>
        <position position="42"/>
    </location>
    <ligand>
        <name>ATP</name>
        <dbReference type="ChEBI" id="CHEBI:30616"/>
    </ligand>
</feature>
<gene>
    <name evidence="11" type="primary">tolB_7</name>
    <name evidence="11" type="ORF">Hgul01_03020</name>
</gene>
<evidence type="ECO:0000256" key="6">
    <source>
        <dbReference type="ARBA" id="ARBA00022840"/>
    </source>
</evidence>
<dbReference type="Proteomes" id="UP001428290">
    <property type="component" value="Unassembled WGS sequence"/>
</dbReference>
<evidence type="ECO:0000256" key="8">
    <source>
        <dbReference type="SAM" id="MobiDB-lite"/>
    </source>
</evidence>
<keyword evidence="9" id="KW-1133">Transmembrane helix</keyword>
<dbReference type="InterPro" id="IPR050660">
    <property type="entry name" value="NEK_Ser/Thr_kinase"/>
</dbReference>
<evidence type="ECO:0000256" key="9">
    <source>
        <dbReference type="SAM" id="Phobius"/>
    </source>
</evidence>
<dbReference type="SMART" id="SM00220">
    <property type="entry name" value="S_TKc"/>
    <property type="match status" value="1"/>
</dbReference>
<feature type="transmembrane region" description="Helical" evidence="9">
    <location>
        <begin position="329"/>
        <end position="350"/>
    </location>
</feature>
<evidence type="ECO:0000256" key="2">
    <source>
        <dbReference type="ARBA" id="ARBA00012513"/>
    </source>
</evidence>
<reference evidence="11 12" key="1">
    <citation type="submission" date="2024-02" db="EMBL/GenBank/DDBJ databases">
        <title>Herpetosiphon gulosus NBRC 112829.</title>
        <authorList>
            <person name="Ichikawa N."/>
            <person name="Katano-Makiyama Y."/>
            <person name="Hidaka K."/>
        </authorList>
    </citation>
    <scope>NUCLEOTIDE SEQUENCE [LARGE SCALE GENOMIC DNA]</scope>
    <source>
        <strain evidence="11 12">NBRC 112829</strain>
    </source>
</reference>
<keyword evidence="3" id="KW-0808">Transferase</keyword>
<evidence type="ECO:0000313" key="11">
    <source>
        <dbReference type="EMBL" id="GAA5529214.1"/>
    </source>
</evidence>
<dbReference type="PROSITE" id="PS50011">
    <property type="entry name" value="PROTEIN_KINASE_DOM"/>
    <property type="match status" value="1"/>
</dbReference>
<keyword evidence="9" id="KW-0812">Transmembrane</keyword>
<dbReference type="Gene3D" id="1.10.510.10">
    <property type="entry name" value="Transferase(Phosphotransferase) domain 1"/>
    <property type="match status" value="1"/>
</dbReference>
<evidence type="ECO:0000256" key="4">
    <source>
        <dbReference type="ARBA" id="ARBA00022741"/>
    </source>
</evidence>
<dbReference type="RefSeq" id="WP_345722827.1">
    <property type="nucleotide sequence ID" value="NZ_BAABRU010000010.1"/>
</dbReference>
<dbReference type="EC" id="2.7.11.1" evidence="2"/>
<dbReference type="PROSITE" id="PS00107">
    <property type="entry name" value="PROTEIN_KINASE_ATP"/>
    <property type="match status" value="1"/>
</dbReference>
<keyword evidence="12" id="KW-1185">Reference proteome</keyword>
<evidence type="ECO:0000256" key="1">
    <source>
        <dbReference type="ARBA" id="ARBA00010886"/>
    </source>
</evidence>
<keyword evidence="4 7" id="KW-0547">Nucleotide-binding</keyword>
<dbReference type="Pfam" id="PF07676">
    <property type="entry name" value="PD40"/>
    <property type="match status" value="4"/>
</dbReference>
<dbReference type="Gene3D" id="3.30.200.20">
    <property type="entry name" value="Phosphorylase Kinase, domain 1"/>
    <property type="match status" value="1"/>
</dbReference>
<protein>
    <recommendedName>
        <fullName evidence="2">non-specific serine/threonine protein kinase</fullName>
        <ecNumber evidence="2">2.7.11.1</ecNumber>
    </recommendedName>
</protein>
<keyword evidence="9" id="KW-0472">Membrane</keyword>
<keyword evidence="5" id="KW-0418">Kinase</keyword>
<name>A0ABP9X1D6_9CHLR</name>
<dbReference type="Pfam" id="PF00069">
    <property type="entry name" value="Pkinase"/>
    <property type="match status" value="1"/>
</dbReference>
<feature type="compositionally biased region" description="Polar residues" evidence="8">
    <location>
        <begin position="303"/>
        <end position="320"/>
    </location>
</feature>
<dbReference type="InterPro" id="IPR011009">
    <property type="entry name" value="Kinase-like_dom_sf"/>
</dbReference>
<feature type="compositionally biased region" description="Polar residues" evidence="8">
    <location>
        <begin position="441"/>
        <end position="452"/>
    </location>
</feature>
<organism evidence="11 12">
    <name type="scientific">Herpetosiphon gulosus</name>
    <dbReference type="NCBI Taxonomy" id="1973496"/>
    <lineage>
        <taxon>Bacteria</taxon>
        <taxon>Bacillati</taxon>
        <taxon>Chloroflexota</taxon>
        <taxon>Chloroflexia</taxon>
        <taxon>Herpetosiphonales</taxon>
        <taxon>Herpetosiphonaceae</taxon>
        <taxon>Herpetosiphon</taxon>
    </lineage>
</organism>
<dbReference type="PANTHER" id="PTHR43671">
    <property type="entry name" value="SERINE/THREONINE-PROTEIN KINASE NEK"/>
    <property type="match status" value="1"/>
</dbReference>
<dbReference type="InterPro" id="IPR017441">
    <property type="entry name" value="Protein_kinase_ATP_BS"/>
</dbReference>
<dbReference type="SUPFAM" id="SSF82171">
    <property type="entry name" value="DPP6 N-terminal domain-like"/>
    <property type="match status" value="1"/>
</dbReference>
<dbReference type="InterPro" id="IPR011042">
    <property type="entry name" value="6-blade_b-propeller_TolB-like"/>
</dbReference>
<dbReference type="InterPro" id="IPR000719">
    <property type="entry name" value="Prot_kinase_dom"/>
</dbReference>